<dbReference type="Gene3D" id="2.60.120.1440">
    <property type="match status" value="1"/>
</dbReference>
<name>A0A518DKQ3_9BACT</name>
<feature type="transmembrane region" description="Helical" evidence="1">
    <location>
        <begin position="90"/>
        <end position="109"/>
    </location>
</feature>
<protein>
    <submittedName>
        <fullName evidence="3">Fec operon regulator FecR</fullName>
    </submittedName>
</protein>
<keyword evidence="1" id="KW-0812">Transmembrane</keyword>
<dbReference type="EMBL" id="CP036433">
    <property type="protein sequence ID" value="QDU92419.1"/>
    <property type="molecule type" value="Genomic_DNA"/>
</dbReference>
<evidence type="ECO:0000259" key="2">
    <source>
        <dbReference type="Pfam" id="PF04773"/>
    </source>
</evidence>
<organism evidence="3 4">
    <name type="scientific">Lignipirellula cremea</name>
    <dbReference type="NCBI Taxonomy" id="2528010"/>
    <lineage>
        <taxon>Bacteria</taxon>
        <taxon>Pseudomonadati</taxon>
        <taxon>Planctomycetota</taxon>
        <taxon>Planctomycetia</taxon>
        <taxon>Pirellulales</taxon>
        <taxon>Pirellulaceae</taxon>
        <taxon>Lignipirellula</taxon>
    </lineage>
</organism>
<keyword evidence="1" id="KW-0472">Membrane</keyword>
<dbReference type="PANTHER" id="PTHR30273:SF2">
    <property type="entry name" value="PROTEIN FECR"/>
    <property type="match status" value="1"/>
</dbReference>
<evidence type="ECO:0000313" key="4">
    <source>
        <dbReference type="Proteomes" id="UP000317648"/>
    </source>
</evidence>
<keyword evidence="4" id="KW-1185">Reference proteome</keyword>
<proteinExistence type="predicted"/>
<accession>A0A518DKQ3</accession>
<reference evidence="3 4" key="1">
    <citation type="submission" date="2019-02" db="EMBL/GenBank/DDBJ databases">
        <title>Deep-cultivation of Planctomycetes and their phenomic and genomic characterization uncovers novel biology.</title>
        <authorList>
            <person name="Wiegand S."/>
            <person name="Jogler M."/>
            <person name="Boedeker C."/>
            <person name="Pinto D."/>
            <person name="Vollmers J."/>
            <person name="Rivas-Marin E."/>
            <person name="Kohn T."/>
            <person name="Peeters S.H."/>
            <person name="Heuer A."/>
            <person name="Rast P."/>
            <person name="Oberbeckmann S."/>
            <person name="Bunk B."/>
            <person name="Jeske O."/>
            <person name="Meyerdierks A."/>
            <person name="Storesund J.E."/>
            <person name="Kallscheuer N."/>
            <person name="Luecker S."/>
            <person name="Lage O.M."/>
            <person name="Pohl T."/>
            <person name="Merkel B.J."/>
            <person name="Hornburger P."/>
            <person name="Mueller R.-W."/>
            <person name="Bruemmer F."/>
            <person name="Labrenz M."/>
            <person name="Spormann A.M."/>
            <person name="Op den Camp H."/>
            <person name="Overmann J."/>
            <person name="Amann R."/>
            <person name="Jetten M.S.M."/>
            <person name="Mascher T."/>
            <person name="Medema M.H."/>
            <person name="Devos D.P."/>
            <person name="Kaster A.-K."/>
            <person name="Ovreas L."/>
            <person name="Rohde M."/>
            <person name="Galperin M.Y."/>
            <person name="Jogler C."/>
        </authorList>
    </citation>
    <scope>NUCLEOTIDE SEQUENCE [LARGE SCALE GENOMIC DNA]</scope>
    <source>
        <strain evidence="3 4">Pla85_3_4</strain>
    </source>
</reference>
<dbReference type="AlphaFoldDB" id="A0A518DKQ3"/>
<dbReference type="Proteomes" id="UP000317648">
    <property type="component" value="Chromosome"/>
</dbReference>
<evidence type="ECO:0000256" key="1">
    <source>
        <dbReference type="SAM" id="Phobius"/>
    </source>
</evidence>
<dbReference type="KEGG" id="lcre:Pla8534_01670"/>
<dbReference type="InterPro" id="IPR006860">
    <property type="entry name" value="FecR"/>
</dbReference>
<dbReference type="GO" id="GO:0016989">
    <property type="term" value="F:sigma factor antagonist activity"/>
    <property type="evidence" value="ECO:0007669"/>
    <property type="project" value="TreeGrafter"/>
</dbReference>
<evidence type="ECO:0000313" key="3">
    <source>
        <dbReference type="EMBL" id="QDU92419.1"/>
    </source>
</evidence>
<keyword evidence="1" id="KW-1133">Transmembrane helix</keyword>
<dbReference type="PANTHER" id="PTHR30273">
    <property type="entry name" value="PERIPLASMIC SIGNAL SENSOR AND SIGMA FACTOR ACTIVATOR FECR-RELATED"/>
    <property type="match status" value="1"/>
</dbReference>
<dbReference type="OrthoDB" id="260188at2"/>
<dbReference type="Pfam" id="PF04773">
    <property type="entry name" value="FecR"/>
    <property type="match status" value="1"/>
</dbReference>
<sequence length="445" mass="48091" precursor="true">MKEHTHNDCFDPLDLLIQYAGGDCDEAQCGELSRQLAESESLRSEMCDLALEAIAIAEQQEGATDWLPSPEVEVAEQSGSERKSPVLRRWLAAMAGGLLAVAALGVFFLSHEVDDQQIVQVDSIAGDVRFVGRGGEVVDALQANAMLPGGVMETQSDAASVAFRFRDGSRIILVGASKATISEQDGQKRVHLDVGSLSADIQQQPAGKPFLIETPTALLEVLGTRFDVDSVDTATLLAVNEGEVRLTRRVDGRVVEVSADHQVVASLHPEEELAPLQLSKFCYSWESDLTARPMGAEGQWLPAADQQPARLRAAPKLHQRKSGKTLRLHRVKLRVNGNAPQPLLLQSNTRVRVHGHLEQPARVVCMLGVGGREGGFAGNYFFTEKPAQDSQWTLDVRVADLTPQRVGRVAPSADGLVLNCIVVYTQGADSGLEIEGVEVISGDQE</sequence>
<gene>
    <name evidence="3" type="ORF">Pla8534_01670</name>
</gene>
<feature type="domain" description="FecR protein" evidence="2">
    <location>
        <begin position="157"/>
        <end position="245"/>
    </location>
</feature>
<dbReference type="InterPro" id="IPR012373">
    <property type="entry name" value="Ferrdict_sens_TM"/>
</dbReference>